<keyword evidence="3" id="KW-0539">Nucleus</keyword>
<dbReference type="PANTHER" id="PTHR16056:SF2">
    <property type="entry name" value="TESTIS-EXPRESSED PROTEIN 10"/>
    <property type="match status" value="1"/>
</dbReference>
<dbReference type="SUPFAM" id="SSF48371">
    <property type="entry name" value="ARM repeat"/>
    <property type="match status" value="1"/>
</dbReference>
<dbReference type="InterPro" id="IPR011989">
    <property type="entry name" value="ARM-like"/>
</dbReference>
<dbReference type="Pfam" id="PF12333">
    <property type="entry name" value="Ipi1_N"/>
    <property type="match status" value="1"/>
</dbReference>
<evidence type="ECO:0000313" key="5">
    <source>
        <dbReference type="EMBL" id="CAG6775264.1"/>
    </source>
</evidence>
<evidence type="ECO:0000259" key="4">
    <source>
        <dbReference type="Pfam" id="PF12333"/>
    </source>
</evidence>
<dbReference type="EMBL" id="HBUF01597875">
    <property type="protein sequence ID" value="CAG6775266.1"/>
    <property type="molecule type" value="Transcribed_RNA"/>
</dbReference>
<dbReference type="PANTHER" id="PTHR16056">
    <property type="entry name" value="REGULATOR OF MICROTUBULE DYNAMICS PROTEIN"/>
    <property type="match status" value="1"/>
</dbReference>
<dbReference type="AlphaFoldDB" id="A0A8D9AYN7"/>
<evidence type="ECO:0000256" key="2">
    <source>
        <dbReference type="ARBA" id="ARBA00006427"/>
    </source>
</evidence>
<proteinExistence type="inferred from homology"/>
<sequence length="628" mass="70978">MVKTGHKKFVKKEKARVKLKKSYKTILPKGLNVTNTEFKVKRIVIREQLKERGENELLSAHRKLNVKELMSRLKHNNSAVKQDGLSGLFEIVTLNATSLIKSHFSSIVDSVSSLMLDISGNTRKAVVKLLSAMFSQVTEEELSPLFEIIVRYLACAMSHMDSGVREDSLLIIDILLEQCPLLTAKHRSLLPHFLDMISSQTRSHEQARQLTVDLDSRTTTTVFRIKVLTRLRSMLQAIVHSSKTKPGQSNVNREVTVSSDTRHVPLYSSQQHAQPFVYDKKVTSNQTLADVQSYTQMLMPLLMDTFIEVVADRKQAGSDIVVEAVALLQCVVDVILNVIHILRQCDTGGVAWFKQTYGRSLRDHLFTGRFPYTVGSWGSLPNKNAKQRRKDCEAALKLLNTSLDLQCTGQNLSLCLLAFQLGIDSPVNLDYVLTSIKCCRSLNPTILACLDAIVSKSDLSQCITVTETLLSLARDPGLTFVVFPYLYNIVIRVDVKKLAKKTRVEDWLDTLPTYLCQKTPIPGSVINSIMTLAARRIPALQNSIDSHIEHILDALPELEIKECERNSEPELSYKRSLARLIYWVQEWDEELSEEICLALRKQHFGPLTPYVEDLWLLRNETFEKSQGG</sequence>
<reference evidence="5" key="1">
    <citation type="submission" date="2021-05" db="EMBL/GenBank/DDBJ databases">
        <authorList>
            <person name="Alioto T."/>
            <person name="Alioto T."/>
            <person name="Gomez Garrido J."/>
        </authorList>
    </citation>
    <scope>NUCLEOTIDE SEQUENCE</scope>
</reference>
<dbReference type="InterPro" id="IPR016024">
    <property type="entry name" value="ARM-type_fold"/>
</dbReference>
<dbReference type="GO" id="GO:0071339">
    <property type="term" value="C:MLL1 complex"/>
    <property type="evidence" value="ECO:0007669"/>
    <property type="project" value="TreeGrafter"/>
</dbReference>
<dbReference type="Gene3D" id="1.25.10.10">
    <property type="entry name" value="Leucine-rich Repeat Variant"/>
    <property type="match status" value="1"/>
</dbReference>
<comment type="similarity">
    <text evidence="2">Belongs to the IPI1/TEX10 family.</text>
</comment>
<evidence type="ECO:0000256" key="1">
    <source>
        <dbReference type="ARBA" id="ARBA00004123"/>
    </source>
</evidence>
<name>A0A8D9AYN7_9HEMI</name>
<dbReference type="EMBL" id="HBUF01597873">
    <property type="protein sequence ID" value="CAG6775262.1"/>
    <property type="molecule type" value="Transcribed_RNA"/>
</dbReference>
<dbReference type="EMBL" id="HBUF01597874">
    <property type="protein sequence ID" value="CAG6775264.1"/>
    <property type="molecule type" value="Transcribed_RNA"/>
</dbReference>
<feature type="domain" description="Pre-rRNA-processing protein Ipi1 N-terminal" evidence="4">
    <location>
        <begin position="140"/>
        <end position="235"/>
    </location>
</feature>
<dbReference type="InterPro" id="IPR024679">
    <property type="entry name" value="Ipi1_N"/>
</dbReference>
<comment type="subcellular location">
    <subcellularLocation>
        <location evidence="1">Nucleus</location>
    </subcellularLocation>
</comment>
<organism evidence="5">
    <name type="scientific">Cacopsylla melanoneura</name>
    <dbReference type="NCBI Taxonomy" id="428564"/>
    <lineage>
        <taxon>Eukaryota</taxon>
        <taxon>Metazoa</taxon>
        <taxon>Ecdysozoa</taxon>
        <taxon>Arthropoda</taxon>
        <taxon>Hexapoda</taxon>
        <taxon>Insecta</taxon>
        <taxon>Pterygota</taxon>
        <taxon>Neoptera</taxon>
        <taxon>Paraneoptera</taxon>
        <taxon>Hemiptera</taxon>
        <taxon>Sternorrhyncha</taxon>
        <taxon>Psylloidea</taxon>
        <taxon>Psyllidae</taxon>
        <taxon>Psyllinae</taxon>
        <taxon>Cacopsylla</taxon>
    </lineage>
</organism>
<accession>A0A8D9AYN7</accession>
<protein>
    <submittedName>
        <fullName evidence="5">Testis-expressed sequence 10 protein homolog</fullName>
    </submittedName>
</protein>
<evidence type="ECO:0000256" key="3">
    <source>
        <dbReference type="ARBA" id="ARBA00023242"/>
    </source>
</evidence>